<evidence type="ECO:0000313" key="3">
    <source>
        <dbReference type="Proteomes" id="UP001236652"/>
    </source>
</evidence>
<evidence type="ECO:0000313" key="2">
    <source>
        <dbReference type="EMBL" id="WIF99327.1"/>
    </source>
</evidence>
<name>A0ABY8V241_9BACI</name>
<protein>
    <recommendedName>
        <fullName evidence="4">Lipoprotein</fullName>
    </recommendedName>
</protein>
<keyword evidence="1" id="KW-0732">Signal</keyword>
<reference evidence="2 3" key="1">
    <citation type="submission" date="2023-05" db="EMBL/GenBank/DDBJ databases">
        <title>Comparative genomics reveals the evidence of polycyclic aromatic hydrocarbons degradation in moderately halophilic genus Pontibacillus.</title>
        <authorList>
            <person name="Yang H."/>
            <person name="Qian Z."/>
        </authorList>
    </citation>
    <scope>NUCLEOTIDE SEQUENCE [LARGE SCALE GENOMIC DNA]</scope>
    <source>
        <strain evidence="3">HN14</strain>
    </source>
</reference>
<organism evidence="2 3">
    <name type="scientific">Pontibacillus chungwhensis</name>
    <dbReference type="NCBI Taxonomy" id="265426"/>
    <lineage>
        <taxon>Bacteria</taxon>
        <taxon>Bacillati</taxon>
        <taxon>Bacillota</taxon>
        <taxon>Bacilli</taxon>
        <taxon>Bacillales</taxon>
        <taxon>Bacillaceae</taxon>
        <taxon>Pontibacillus</taxon>
    </lineage>
</organism>
<feature type="chain" id="PRO_5046134018" description="Lipoprotein" evidence="1">
    <location>
        <begin position="21"/>
        <end position="132"/>
    </location>
</feature>
<evidence type="ECO:0000256" key="1">
    <source>
        <dbReference type="SAM" id="SignalP"/>
    </source>
</evidence>
<dbReference type="Proteomes" id="UP001236652">
    <property type="component" value="Chromosome"/>
</dbReference>
<dbReference type="PROSITE" id="PS51257">
    <property type="entry name" value="PROKAR_LIPOPROTEIN"/>
    <property type="match status" value="1"/>
</dbReference>
<sequence>MMRMIFLAGALLLAACSNEATLTRVDVQQASQDDTYEDVKKIMDPEVLESLEKVIQEVEWDNTITVDMARQPDVKAVLFYQEEKEMPERLVRFDVWFNEEAGTATIVSDKENQGYGKADQEQAEVLRELLLE</sequence>
<dbReference type="EMBL" id="CP126446">
    <property type="protein sequence ID" value="WIF99327.1"/>
    <property type="molecule type" value="Genomic_DNA"/>
</dbReference>
<keyword evidence="3" id="KW-1185">Reference proteome</keyword>
<feature type="signal peptide" evidence="1">
    <location>
        <begin position="1"/>
        <end position="20"/>
    </location>
</feature>
<evidence type="ECO:0008006" key="4">
    <source>
        <dbReference type="Google" id="ProtNLM"/>
    </source>
</evidence>
<gene>
    <name evidence="2" type="ORF">QNI29_06635</name>
</gene>
<accession>A0ABY8V241</accession>
<proteinExistence type="predicted"/>
<dbReference type="RefSeq" id="WP_231418057.1">
    <property type="nucleotide sequence ID" value="NZ_CP126446.1"/>
</dbReference>